<dbReference type="Proteomes" id="UP001385951">
    <property type="component" value="Unassembled WGS sequence"/>
</dbReference>
<organism evidence="3 4">
    <name type="scientific">Cerrena zonata</name>
    <dbReference type="NCBI Taxonomy" id="2478898"/>
    <lineage>
        <taxon>Eukaryota</taxon>
        <taxon>Fungi</taxon>
        <taxon>Dikarya</taxon>
        <taxon>Basidiomycota</taxon>
        <taxon>Agaricomycotina</taxon>
        <taxon>Agaricomycetes</taxon>
        <taxon>Polyporales</taxon>
        <taxon>Cerrenaceae</taxon>
        <taxon>Cerrena</taxon>
    </lineage>
</organism>
<comment type="caution">
    <text evidence="3">The sequence shown here is derived from an EMBL/GenBank/DDBJ whole genome shotgun (WGS) entry which is preliminary data.</text>
</comment>
<feature type="region of interest" description="Disordered" evidence="1">
    <location>
        <begin position="374"/>
        <end position="433"/>
    </location>
</feature>
<name>A0AAW0FA16_9APHY</name>
<feature type="region of interest" description="Disordered" evidence="1">
    <location>
        <begin position="182"/>
        <end position="208"/>
    </location>
</feature>
<keyword evidence="4" id="KW-1185">Reference proteome</keyword>
<sequence length="574" mass="62160">MNSLNVLSLLILCVSPTVYSSPIPGPGSEPGASPLIVLGIAVPLVFMATAKLVYLRYRRAQSIHSYDSGPIEIKAESVSQQWIGLGIEHHPAKQNRFKLFKLLKLPKSSTSTPPGSAVTGYLVGCFGSPQWETRLKAQADRAARKATPSASPSFNRDHFSPSEIRSAIAAGSIRSTIYSQSFHTASRPNTNSLGTNSRRHTQSSSRVASVSFLEMSTPTMDITNCGSVHPSSPVCNDQIFGSRMVKYQTPQHSRRSSRTSKASKRGSITPRPDPVPVQGRSNKANSSTEDSSRTESDTSRSFSRTPSFQQGSTEEDTMSSLSSEQFMAGLVFPDSSLILPHDIGYTPTMASPDTKRSPKVTIHPVSSIHGTLSQTVVSPTIRVTPPREDRTTPVSGRKASGSSSRKKSGSKKSRGSPREAKPEPIVRPMEDCVSESRSISTDWLIEDLIRDGMLDVDAVHTALGLGLPSPPVEHTPRYPTSAPSQPTRSPDPRLKSPQIIDPDILIRKPGGLLCPIPEETEDISDAGHSLDEPTQLVDLWEAACRVDTTEETSSAESSILPTPVVGHSRTQWYF</sequence>
<accession>A0AAW0FA16</accession>
<evidence type="ECO:0000313" key="3">
    <source>
        <dbReference type="EMBL" id="KAK7678015.1"/>
    </source>
</evidence>
<feature type="compositionally biased region" description="Basic residues" evidence="1">
    <location>
        <begin position="404"/>
        <end position="415"/>
    </location>
</feature>
<evidence type="ECO:0000313" key="4">
    <source>
        <dbReference type="Proteomes" id="UP001385951"/>
    </source>
</evidence>
<gene>
    <name evidence="3" type="ORF">QCA50_018955</name>
</gene>
<feature type="compositionally biased region" description="Basic residues" evidence="1">
    <location>
        <begin position="252"/>
        <end position="264"/>
    </location>
</feature>
<feature type="compositionally biased region" description="Basic and acidic residues" evidence="1">
    <location>
        <begin position="416"/>
        <end position="430"/>
    </location>
</feature>
<feature type="region of interest" description="Disordered" evidence="1">
    <location>
        <begin position="465"/>
        <end position="494"/>
    </location>
</feature>
<dbReference type="AlphaFoldDB" id="A0AAW0FA16"/>
<feature type="region of interest" description="Disordered" evidence="1">
    <location>
        <begin position="137"/>
        <end position="161"/>
    </location>
</feature>
<proteinExistence type="predicted"/>
<protein>
    <submittedName>
        <fullName evidence="3">Uncharacterized protein</fullName>
    </submittedName>
</protein>
<evidence type="ECO:0000256" key="1">
    <source>
        <dbReference type="SAM" id="MobiDB-lite"/>
    </source>
</evidence>
<feature type="signal peptide" evidence="2">
    <location>
        <begin position="1"/>
        <end position="20"/>
    </location>
</feature>
<feature type="compositionally biased region" description="Polar residues" evidence="1">
    <location>
        <begin position="306"/>
        <end position="321"/>
    </location>
</feature>
<keyword evidence="2" id="KW-0732">Signal</keyword>
<feature type="chain" id="PRO_5043956727" evidence="2">
    <location>
        <begin position="21"/>
        <end position="574"/>
    </location>
</feature>
<dbReference type="EMBL" id="JASBNA010000078">
    <property type="protein sequence ID" value="KAK7678015.1"/>
    <property type="molecule type" value="Genomic_DNA"/>
</dbReference>
<evidence type="ECO:0000256" key="2">
    <source>
        <dbReference type="SAM" id="SignalP"/>
    </source>
</evidence>
<reference evidence="3 4" key="1">
    <citation type="submission" date="2022-09" db="EMBL/GenBank/DDBJ databases">
        <authorList>
            <person name="Palmer J.M."/>
        </authorList>
    </citation>
    <scope>NUCLEOTIDE SEQUENCE [LARGE SCALE GENOMIC DNA]</scope>
    <source>
        <strain evidence="3 4">DSM 7382</strain>
    </source>
</reference>
<feature type="region of interest" description="Disordered" evidence="1">
    <location>
        <begin position="247"/>
        <end position="321"/>
    </location>
</feature>